<comment type="caution">
    <text evidence="2">The sequence shown here is derived from an EMBL/GenBank/DDBJ whole genome shotgun (WGS) entry which is preliminary data.</text>
</comment>
<evidence type="ECO:0000313" key="3">
    <source>
        <dbReference type="Proteomes" id="UP000757435"/>
    </source>
</evidence>
<dbReference type="CDD" id="cd00761">
    <property type="entry name" value="Glyco_tranf_GTA_type"/>
    <property type="match status" value="1"/>
</dbReference>
<dbReference type="Gene3D" id="3.90.550.10">
    <property type="entry name" value="Spore Coat Polysaccharide Biosynthesis Protein SpsA, Chain A"/>
    <property type="match status" value="1"/>
</dbReference>
<dbReference type="AlphaFoldDB" id="A0A951QEP9"/>
<proteinExistence type="predicted"/>
<feature type="domain" description="Glycosyltransferase 2-like" evidence="1">
    <location>
        <begin position="5"/>
        <end position="129"/>
    </location>
</feature>
<evidence type="ECO:0000259" key="1">
    <source>
        <dbReference type="Pfam" id="PF00535"/>
    </source>
</evidence>
<protein>
    <submittedName>
        <fullName evidence="2">Glycosyltransferase</fullName>
    </submittedName>
</protein>
<dbReference type="EMBL" id="JAHHHD010000031">
    <property type="protein sequence ID" value="MBW4661184.1"/>
    <property type="molecule type" value="Genomic_DNA"/>
</dbReference>
<dbReference type="PANTHER" id="PTHR22916:SF3">
    <property type="entry name" value="UDP-GLCNAC:BETAGAL BETA-1,3-N-ACETYLGLUCOSAMINYLTRANSFERASE-LIKE PROTEIN 1"/>
    <property type="match status" value="1"/>
</dbReference>
<dbReference type="SUPFAM" id="SSF53448">
    <property type="entry name" value="Nucleotide-diphospho-sugar transferases"/>
    <property type="match status" value="1"/>
</dbReference>
<dbReference type="InterPro" id="IPR001173">
    <property type="entry name" value="Glyco_trans_2-like"/>
</dbReference>
<gene>
    <name evidence="2" type="ORF">KME15_21110</name>
</gene>
<reference evidence="2" key="1">
    <citation type="submission" date="2021-05" db="EMBL/GenBank/DDBJ databases">
        <authorList>
            <person name="Pietrasiak N."/>
            <person name="Ward R."/>
            <person name="Stajich J.E."/>
            <person name="Kurbessoian T."/>
        </authorList>
    </citation>
    <scope>NUCLEOTIDE SEQUENCE</scope>
    <source>
        <strain evidence="2">UHER 2000/2452</strain>
    </source>
</reference>
<dbReference type="Pfam" id="PF00535">
    <property type="entry name" value="Glycos_transf_2"/>
    <property type="match status" value="1"/>
</dbReference>
<reference evidence="2" key="2">
    <citation type="journal article" date="2022" name="Microbiol. Resour. Announc.">
        <title>Metagenome Sequencing to Explore Phylogenomics of Terrestrial Cyanobacteria.</title>
        <authorList>
            <person name="Ward R.D."/>
            <person name="Stajich J.E."/>
            <person name="Johansen J.R."/>
            <person name="Huntemann M."/>
            <person name="Clum A."/>
            <person name="Foster B."/>
            <person name="Foster B."/>
            <person name="Roux S."/>
            <person name="Palaniappan K."/>
            <person name="Varghese N."/>
            <person name="Mukherjee S."/>
            <person name="Reddy T.B.K."/>
            <person name="Daum C."/>
            <person name="Copeland A."/>
            <person name="Chen I.A."/>
            <person name="Ivanova N.N."/>
            <person name="Kyrpides N.C."/>
            <person name="Shapiro N."/>
            <person name="Eloe-Fadrosh E.A."/>
            <person name="Pietrasiak N."/>
        </authorList>
    </citation>
    <scope>NUCLEOTIDE SEQUENCE</scope>
    <source>
        <strain evidence="2">UHER 2000/2452</strain>
    </source>
</reference>
<sequence>MPKISVCIPTHNRSHLLPEAIASVLEQTETDFELIICDDGSTDGTAALMAQLLQFGDPRIRYIRHEQNIGKSNNMRSGFDAAGGQYFVKFDDDDRLTPEFLSATAEILDGCSADFVGTDHWIIDIQGQRDLAATENNSRHWGRADLPEGIVQDLLQVAFVQQSFQVGATLFRRRSLTEVGFMRPNWQNCEDNDLFVRLALAGKQGYYWNDRLMEYRVHAEQQGLQRAIPYLKDKVSYLASHQFEDEAVEKVRQFRLAETQLLLGLRLINRGEIEEGRSLIQLGKTAAPLKAWAGLGLSFLPVHLRNSGFQLLRQAQEMHFKLAAN</sequence>
<organism evidence="2 3">
    <name type="scientific">Drouetiella hepatica Uher 2000/2452</name>
    <dbReference type="NCBI Taxonomy" id="904376"/>
    <lineage>
        <taxon>Bacteria</taxon>
        <taxon>Bacillati</taxon>
        <taxon>Cyanobacteriota</taxon>
        <taxon>Cyanophyceae</taxon>
        <taxon>Oculatellales</taxon>
        <taxon>Oculatellaceae</taxon>
        <taxon>Drouetiella</taxon>
    </lineage>
</organism>
<dbReference type="InterPro" id="IPR029044">
    <property type="entry name" value="Nucleotide-diphossugar_trans"/>
</dbReference>
<dbReference type="PANTHER" id="PTHR22916">
    <property type="entry name" value="GLYCOSYLTRANSFERASE"/>
    <property type="match status" value="1"/>
</dbReference>
<name>A0A951QEP9_9CYAN</name>
<accession>A0A951QEP9</accession>
<dbReference type="GO" id="GO:0016758">
    <property type="term" value="F:hexosyltransferase activity"/>
    <property type="evidence" value="ECO:0007669"/>
    <property type="project" value="UniProtKB-ARBA"/>
</dbReference>
<evidence type="ECO:0000313" key="2">
    <source>
        <dbReference type="EMBL" id="MBW4661184.1"/>
    </source>
</evidence>
<dbReference type="Proteomes" id="UP000757435">
    <property type="component" value="Unassembled WGS sequence"/>
</dbReference>